<dbReference type="InterPro" id="IPR008928">
    <property type="entry name" value="6-hairpin_glycosidase_sf"/>
</dbReference>
<organism evidence="1 2">
    <name type="scientific">Gracilibacillus orientalis</name>
    <dbReference type="NCBI Taxonomy" id="334253"/>
    <lineage>
        <taxon>Bacteria</taxon>
        <taxon>Bacillati</taxon>
        <taxon>Bacillota</taxon>
        <taxon>Bacilli</taxon>
        <taxon>Bacillales</taxon>
        <taxon>Bacillaceae</taxon>
        <taxon>Gracilibacillus</taxon>
    </lineage>
</organism>
<dbReference type="InterPro" id="IPR008313">
    <property type="entry name" value="GH125"/>
</dbReference>
<dbReference type="RefSeq" id="WP_091482642.1">
    <property type="nucleotide sequence ID" value="NZ_FOTR01000003.1"/>
</dbReference>
<dbReference type="EMBL" id="FOTR01000003">
    <property type="protein sequence ID" value="SFL69212.1"/>
    <property type="molecule type" value="Genomic_DNA"/>
</dbReference>
<evidence type="ECO:0000313" key="1">
    <source>
        <dbReference type="EMBL" id="SFL69212.1"/>
    </source>
</evidence>
<dbReference type="Pfam" id="PF06824">
    <property type="entry name" value="Glyco_hydro_125"/>
    <property type="match status" value="1"/>
</dbReference>
<keyword evidence="2" id="KW-1185">Reference proteome</keyword>
<dbReference type="GO" id="GO:0005975">
    <property type="term" value="P:carbohydrate metabolic process"/>
    <property type="evidence" value="ECO:0007669"/>
    <property type="project" value="InterPro"/>
</dbReference>
<reference evidence="2" key="1">
    <citation type="submission" date="2016-10" db="EMBL/GenBank/DDBJ databases">
        <authorList>
            <person name="Varghese N."/>
            <person name="Submissions S."/>
        </authorList>
    </citation>
    <scope>NUCLEOTIDE SEQUENCE [LARGE SCALE GENOMIC DNA]</scope>
    <source>
        <strain evidence="2">CGMCC 1.4250</strain>
    </source>
</reference>
<dbReference type="PANTHER" id="PTHR31047">
    <property type="entry name" value="MEIOTICALLY UP-REGULATED GENE 157 PROTEIN"/>
    <property type="match status" value="1"/>
</dbReference>
<gene>
    <name evidence="1" type="ORF">SAMN04487943_103122</name>
</gene>
<proteinExistence type="predicted"/>
<sequence>MTQQLTPSIQGLIKQVQDYYQIDQKLQALFQECFVNTYQTTIRPQSDGTTFVITGDIPAMWLRDSAAQIRPYLLLADQDPKIDKMIQGVIKKQIFFINHDPYANAFNEHPNGNRYHEDQTKMTDWIWERKYEIDSLCYPIQLAYLYWKATGITTHFNQQFTEAMEKIVDVWTIEQHHPDQSDYHFIRDNCPPQDTLSHNGYGAPVNYTGMTWSGFRPSDDACKYGYLIPSNMFAVVSLQQLAEIALSILGNESLADIANNLALEIEQGIQRYGIVEHPTFGPIYAYETDGLGNYVLMDDANVPSLLSIPYIGYRPFEDEIYQNTRKFILSEENPYYFTGKVASGIGSPHTPDQYIWHIALAVQGLTSIEKEERDDLAQIFKATDAGENLMHEGFHVDNPERYTRPWFSWANSMFSEFLLSEMGLVVNGSPLHVYKSKRDK</sequence>
<evidence type="ECO:0008006" key="3">
    <source>
        <dbReference type="Google" id="ProtNLM"/>
    </source>
</evidence>
<dbReference type="SMART" id="SM01149">
    <property type="entry name" value="DUF1237"/>
    <property type="match status" value="1"/>
</dbReference>
<dbReference type="OrthoDB" id="181472at2"/>
<dbReference type="Gene3D" id="1.50.10.10">
    <property type="match status" value="1"/>
</dbReference>
<protein>
    <recommendedName>
        <fullName evidence="3">Metal-independent alpha-mannosidase</fullName>
    </recommendedName>
</protein>
<name>A0A1I4JRP6_9BACI</name>
<evidence type="ECO:0000313" key="2">
    <source>
        <dbReference type="Proteomes" id="UP000198565"/>
    </source>
</evidence>
<dbReference type="PANTHER" id="PTHR31047:SF0">
    <property type="entry name" value="MEIOTICALLY UP-REGULATED GENE 157 PROTEIN"/>
    <property type="match status" value="1"/>
</dbReference>
<dbReference type="AlphaFoldDB" id="A0A1I4JRP6"/>
<dbReference type="PIRSF" id="PIRSF028846">
    <property type="entry name" value="UCP028846"/>
    <property type="match status" value="1"/>
</dbReference>
<dbReference type="STRING" id="334253.SAMN04487943_103122"/>
<dbReference type="Proteomes" id="UP000198565">
    <property type="component" value="Unassembled WGS sequence"/>
</dbReference>
<dbReference type="SUPFAM" id="SSF48208">
    <property type="entry name" value="Six-hairpin glycosidases"/>
    <property type="match status" value="1"/>
</dbReference>
<dbReference type="InterPro" id="IPR012341">
    <property type="entry name" value="6hp_glycosidase-like_sf"/>
</dbReference>
<accession>A0A1I4JRP6</accession>